<feature type="compositionally biased region" description="Pro residues" evidence="1">
    <location>
        <begin position="1"/>
        <end position="10"/>
    </location>
</feature>
<dbReference type="EMBL" id="BMQB01000002">
    <property type="protein sequence ID" value="GGJ85780.1"/>
    <property type="molecule type" value="Genomic_DNA"/>
</dbReference>
<feature type="region of interest" description="Disordered" evidence="1">
    <location>
        <begin position="1"/>
        <end position="71"/>
    </location>
</feature>
<evidence type="ECO:0008006" key="5">
    <source>
        <dbReference type="Google" id="ProtNLM"/>
    </source>
</evidence>
<protein>
    <recommendedName>
        <fullName evidence="5">DUF2567 domain-containing protein</fullName>
    </recommendedName>
</protein>
<evidence type="ECO:0000313" key="4">
    <source>
        <dbReference type="Proteomes" id="UP000649739"/>
    </source>
</evidence>
<evidence type="ECO:0000256" key="1">
    <source>
        <dbReference type="SAM" id="MobiDB-lite"/>
    </source>
</evidence>
<feature type="compositionally biased region" description="Pro residues" evidence="1">
    <location>
        <begin position="272"/>
        <end position="285"/>
    </location>
</feature>
<dbReference type="Proteomes" id="UP000649739">
    <property type="component" value="Unassembled WGS sequence"/>
</dbReference>
<feature type="compositionally biased region" description="Pro residues" evidence="1">
    <location>
        <begin position="299"/>
        <end position="325"/>
    </location>
</feature>
<feature type="region of interest" description="Disordered" evidence="1">
    <location>
        <begin position="266"/>
        <end position="325"/>
    </location>
</feature>
<reference evidence="3" key="1">
    <citation type="journal article" date="2014" name="Int. J. Syst. Evol. Microbiol.">
        <title>Complete genome sequence of Corynebacterium casei LMG S-19264T (=DSM 44701T), isolated from a smear-ripened cheese.</title>
        <authorList>
            <consortium name="US DOE Joint Genome Institute (JGI-PGF)"/>
            <person name="Walter F."/>
            <person name="Albersmeier A."/>
            <person name="Kalinowski J."/>
            <person name="Ruckert C."/>
        </authorList>
    </citation>
    <scope>NUCLEOTIDE SEQUENCE</scope>
    <source>
        <strain evidence="3">JCM 3090</strain>
    </source>
</reference>
<dbReference type="AlphaFoldDB" id="A0A8J3F8D5"/>
<keyword evidence="2" id="KW-1133">Transmembrane helix</keyword>
<dbReference type="RefSeq" id="WP_189169216.1">
    <property type="nucleotide sequence ID" value="NZ_BMQB01000002.1"/>
</dbReference>
<gene>
    <name evidence="3" type="ORF">GCM10010123_14270</name>
</gene>
<keyword evidence="2" id="KW-0812">Transmembrane</keyword>
<sequence length="325" mass="33464">MTTPPPNPTDPPDHHRPFAAPADPPAPPAAGSSEPERPAAEPGGPHVGTADGGWPAAGYGGGPFDPSPFGRRPRDLGPQLWRAAAVLAVLAVLGAPLGLLWRALAPDVPLRMTEDGPILTSPQPEQFVAADGWFALLGVAFGVLAAVVVWAWLRRYRGAIQLAAVVLGAVAAGLIGWWVGRQLGLAAYRDLIDTAAAGTLLEKPADLRASEITRLGGLLPVVRGDVLAPALGAAVVYTLLAGWSRYPGLRPHEEAEQSAALTLAHAAATRPPAEPWATPAPPPTHPWAGAPLAPDNHPQAPPADTPAPPPTATPPPPPDSDPTRP</sequence>
<accession>A0A8J3F8D5</accession>
<keyword evidence="2" id="KW-0472">Membrane</keyword>
<proteinExistence type="predicted"/>
<evidence type="ECO:0000313" key="3">
    <source>
        <dbReference type="EMBL" id="GGJ85780.1"/>
    </source>
</evidence>
<keyword evidence="4" id="KW-1185">Reference proteome</keyword>
<feature type="transmembrane region" description="Helical" evidence="2">
    <location>
        <begin position="133"/>
        <end position="153"/>
    </location>
</feature>
<comment type="caution">
    <text evidence="3">The sequence shown here is derived from an EMBL/GenBank/DDBJ whole genome shotgun (WGS) entry which is preliminary data.</text>
</comment>
<reference evidence="3" key="2">
    <citation type="submission" date="2020-09" db="EMBL/GenBank/DDBJ databases">
        <authorList>
            <person name="Sun Q."/>
            <person name="Ohkuma M."/>
        </authorList>
    </citation>
    <scope>NUCLEOTIDE SEQUENCE</scope>
    <source>
        <strain evidence="3">JCM 3090</strain>
    </source>
</reference>
<feature type="transmembrane region" description="Helical" evidence="2">
    <location>
        <begin position="80"/>
        <end position="101"/>
    </location>
</feature>
<name>A0A8J3F8D5_9ACTN</name>
<organism evidence="3 4">
    <name type="scientific">Pilimelia anulata</name>
    <dbReference type="NCBI Taxonomy" id="53371"/>
    <lineage>
        <taxon>Bacteria</taxon>
        <taxon>Bacillati</taxon>
        <taxon>Actinomycetota</taxon>
        <taxon>Actinomycetes</taxon>
        <taxon>Micromonosporales</taxon>
        <taxon>Micromonosporaceae</taxon>
        <taxon>Pilimelia</taxon>
    </lineage>
</organism>
<feature type="transmembrane region" description="Helical" evidence="2">
    <location>
        <begin position="160"/>
        <end position="179"/>
    </location>
</feature>
<evidence type="ECO:0000256" key="2">
    <source>
        <dbReference type="SAM" id="Phobius"/>
    </source>
</evidence>